<dbReference type="EMBL" id="VUJU01006363">
    <property type="protein sequence ID" value="KAF0748735.1"/>
    <property type="molecule type" value="Genomic_DNA"/>
</dbReference>
<comment type="caution">
    <text evidence="4">The sequence shown here is derived from an EMBL/GenBank/DDBJ whole genome shotgun (WGS) entry which is preliminary data.</text>
</comment>
<reference evidence="4 5" key="1">
    <citation type="submission" date="2019-08" db="EMBL/GenBank/DDBJ databases">
        <title>Whole genome of Aphis craccivora.</title>
        <authorList>
            <person name="Voronova N.V."/>
            <person name="Shulinski R.S."/>
            <person name="Bandarenka Y.V."/>
            <person name="Zhorov D.G."/>
            <person name="Warner D."/>
        </authorList>
    </citation>
    <scope>NUCLEOTIDE SEQUENCE [LARGE SCALE GENOMIC DNA]</scope>
    <source>
        <strain evidence="4">180601</strain>
        <tissue evidence="4">Whole Body</tissue>
    </source>
</reference>
<gene>
    <name evidence="4" type="ORF">FWK35_00025100</name>
</gene>
<sequence length="741" mass="84337">MITMRIKRFYSVSIGSQSELYIFSLAMPPPVDIIRFKDSNGGWSIRKLADKFGIGKTQVAEVLKNKENILRRYNENSTNEKSRRFQRNGPGELINKIVLEWYNRVRNKNVPVSGPIIQAKALEVAREIECDDFKASNGWLESFKVRHNIVFKSICGESASTNLTIVNEWKSKISEIVTGYEPQNIFNADETGLFYRALPDKTFSYKGESCSGGKIAKERLTVLLCVSMSGEKLKPLVIGKSVKPRCFKRIDVSKLAVEWKANSKAWMTTHIMTDWLQRLDQQMKTQNRKILLFLDNATSHAHLSLDNVTLIFFPPNITSTSQPLDQGIIKNFKVFYRKFALQHIIANLEDAQNAHDLAKQIDVLKAITWVKKAWTQISSLTITNCFKKAGFPSSETPEIENEVNGNEFIELMELLPLPRNDDFATIDSNLSTECSSDDLAIILDDIRTELNSVESDDEQQTDYQLENSEIKTLANYSEALEQLIRLKEFYLNKGDEKGFSYLYIFSIAMSPPVPRKALNLKQKVDIIRFKDSNEGWSIRKLADKFGIGKTQVAEKIFYVYTTKIRQTKNLSDSRGEPRRPGELIDKIVLEWFNRVRNKNVLVSGPIIQAKALEETREIEYDDFKASNGWLESFKVRHNIVFKSICGESASINLTIVIEWKSKISKIVTGYESQNIFNADETGLFYRALPDKTFSFKGESCSGGKIAKERLPVFLCVSMSGEKLIHSSLGNLLSQGVLKELI</sequence>
<accession>A0A6G0Y489</accession>
<organism evidence="4 5">
    <name type="scientific">Aphis craccivora</name>
    <name type="common">Cowpea aphid</name>
    <dbReference type="NCBI Taxonomy" id="307492"/>
    <lineage>
        <taxon>Eukaryota</taxon>
        <taxon>Metazoa</taxon>
        <taxon>Ecdysozoa</taxon>
        <taxon>Arthropoda</taxon>
        <taxon>Hexapoda</taxon>
        <taxon>Insecta</taxon>
        <taxon>Pterygota</taxon>
        <taxon>Neoptera</taxon>
        <taxon>Paraneoptera</taxon>
        <taxon>Hemiptera</taxon>
        <taxon>Sternorrhyncha</taxon>
        <taxon>Aphidomorpha</taxon>
        <taxon>Aphidoidea</taxon>
        <taxon>Aphididae</taxon>
        <taxon>Aphidini</taxon>
        <taxon>Aphis</taxon>
        <taxon>Aphis</taxon>
    </lineage>
</organism>
<protein>
    <submittedName>
        <fullName evidence="4">Tigger transposable element-derived protein 6-like</fullName>
    </submittedName>
</protein>
<dbReference type="PROSITE" id="PS51253">
    <property type="entry name" value="HTH_CENPB"/>
    <property type="match status" value="2"/>
</dbReference>
<comment type="subcellular location">
    <subcellularLocation>
        <location evidence="1">Nucleus</location>
    </subcellularLocation>
</comment>
<proteinExistence type="predicted"/>
<dbReference type="SUPFAM" id="SSF46689">
    <property type="entry name" value="Homeodomain-like"/>
    <property type="match status" value="2"/>
</dbReference>
<evidence type="ECO:0000259" key="3">
    <source>
        <dbReference type="PROSITE" id="PS51253"/>
    </source>
</evidence>
<dbReference type="InterPro" id="IPR050863">
    <property type="entry name" value="CenT-Element_Derived"/>
</dbReference>
<dbReference type="OrthoDB" id="10047893at2759"/>
<dbReference type="InterPro" id="IPR006600">
    <property type="entry name" value="HTH_CenpB_DNA-bd_dom"/>
</dbReference>
<dbReference type="Pfam" id="PF03221">
    <property type="entry name" value="HTH_Tnp_Tc5"/>
    <property type="match status" value="2"/>
</dbReference>
<dbReference type="GO" id="GO:0005634">
    <property type="term" value="C:nucleus"/>
    <property type="evidence" value="ECO:0007669"/>
    <property type="project" value="UniProtKB-SubCell"/>
</dbReference>
<dbReference type="PANTHER" id="PTHR19303">
    <property type="entry name" value="TRANSPOSON"/>
    <property type="match status" value="1"/>
</dbReference>
<keyword evidence="2" id="KW-0238">DNA-binding</keyword>
<feature type="domain" description="HTH CENPB-type" evidence="3">
    <location>
        <begin position="82"/>
        <end position="153"/>
    </location>
</feature>
<dbReference type="InterPro" id="IPR009057">
    <property type="entry name" value="Homeodomain-like_sf"/>
</dbReference>
<dbReference type="AlphaFoldDB" id="A0A6G0Y489"/>
<evidence type="ECO:0000256" key="1">
    <source>
        <dbReference type="ARBA" id="ARBA00004123"/>
    </source>
</evidence>
<feature type="domain" description="HTH CENPB-type" evidence="3">
    <location>
        <begin position="572"/>
        <end position="643"/>
    </location>
</feature>
<dbReference type="InterPro" id="IPR004875">
    <property type="entry name" value="DDE_SF_endonuclease_dom"/>
</dbReference>
<evidence type="ECO:0000256" key="2">
    <source>
        <dbReference type="ARBA" id="ARBA00023125"/>
    </source>
</evidence>
<dbReference type="Pfam" id="PF03184">
    <property type="entry name" value="DDE_1"/>
    <property type="match status" value="1"/>
</dbReference>
<dbReference type="Gene3D" id="1.10.10.60">
    <property type="entry name" value="Homeodomain-like"/>
    <property type="match status" value="4"/>
</dbReference>
<dbReference type="Proteomes" id="UP000478052">
    <property type="component" value="Unassembled WGS sequence"/>
</dbReference>
<dbReference type="GO" id="GO:0003677">
    <property type="term" value="F:DNA binding"/>
    <property type="evidence" value="ECO:0007669"/>
    <property type="project" value="UniProtKB-KW"/>
</dbReference>
<dbReference type="PANTHER" id="PTHR19303:SF73">
    <property type="entry name" value="PROTEIN PDC2"/>
    <property type="match status" value="1"/>
</dbReference>
<evidence type="ECO:0000313" key="5">
    <source>
        <dbReference type="Proteomes" id="UP000478052"/>
    </source>
</evidence>
<dbReference type="SMART" id="SM00674">
    <property type="entry name" value="CENPB"/>
    <property type="match status" value="2"/>
</dbReference>
<name>A0A6G0Y489_APHCR</name>
<keyword evidence="5" id="KW-1185">Reference proteome</keyword>
<evidence type="ECO:0000313" key="4">
    <source>
        <dbReference type="EMBL" id="KAF0748735.1"/>
    </source>
</evidence>